<dbReference type="GO" id="GO:0006412">
    <property type="term" value="P:translation"/>
    <property type="evidence" value="ECO:0007669"/>
    <property type="project" value="InterPro"/>
</dbReference>
<dbReference type="EnsemblPlants" id="Bo3g027450.1">
    <property type="protein sequence ID" value="Bo3g027450.1"/>
    <property type="gene ID" value="Bo3g027450"/>
</dbReference>
<dbReference type="InterPro" id="IPR014721">
    <property type="entry name" value="Ribsml_uS5_D2-typ_fold_subgr"/>
</dbReference>
<organism evidence="2 3">
    <name type="scientific">Brassica oleracea var. oleracea</name>
    <dbReference type="NCBI Taxonomy" id="109376"/>
    <lineage>
        <taxon>Eukaryota</taxon>
        <taxon>Viridiplantae</taxon>
        <taxon>Streptophyta</taxon>
        <taxon>Embryophyta</taxon>
        <taxon>Tracheophyta</taxon>
        <taxon>Spermatophyta</taxon>
        <taxon>Magnoliopsida</taxon>
        <taxon>eudicotyledons</taxon>
        <taxon>Gunneridae</taxon>
        <taxon>Pentapetalae</taxon>
        <taxon>rosids</taxon>
        <taxon>malvids</taxon>
        <taxon>Brassicales</taxon>
        <taxon>Brassicaceae</taxon>
        <taxon>Brassiceae</taxon>
        <taxon>Brassica</taxon>
    </lineage>
</organism>
<dbReference type="AlphaFoldDB" id="A0A0D3B4R7"/>
<dbReference type="STRING" id="109376.A0A0D3B4R7"/>
<dbReference type="Pfam" id="PF03719">
    <property type="entry name" value="Ribosomal_S5_C"/>
    <property type="match status" value="1"/>
</dbReference>
<dbReference type="Gramene" id="Bo3g027450.1">
    <property type="protein sequence ID" value="Bo3g027450.1"/>
    <property type="gene ID" value="Bo3g027450"/>
</dbReference>
<dbReference type="eggNOG" id="KOG0877">
    <property type="taxonomic scope" value="Eukaryota"/>
</dbReference>
<dbReference type="OMA" id="QMGSDNT"/>
<accession>A0A0D3B4R7</accession>
<dbReference type="Proteomes" id="UP000032141">
    <property type="component" value="Chromosome C3"/>
</dbReference>
<dbReference type="Gene3D" id="3.30.230.10">
    <property type="match status" value="1"/>
</dbReference>
<evidence type="ECO:0000313" key="3">
    <source>
        <dbReference type="Proteomes" id="UP000032141"/>
    </source>
</evidence>
<reference evidence="2 3" key="1">
    <citation type="journal article" date="2014" name="Genome Biol.">
        <title>Transcriptome and methylome profiling reveals relics of genome dominance in the mesopolyploid Brassica oleracea.</title>
        <authorList>
            <person name="Parkin I.A."/>
            <person name="Koh C."/>
            <person name="Tang H."/>
            <person name="Robinson S.J."/>
            <person name="Kagale S."/>
            <person name="Clarke W.E."/>
            <person name="Town C.D."/>
            <person name="Nixon J."/>
            <person name="Krishnakumar V."/>
            <person name="Bidwell S.L."/>
            <person name="Denoeud F."/>
            <person name="Belcram H."/>
            <person name="Links M.G."/>
            <person name="Just J."/>
            <person name="Clarke C."/>
            <person name="Bender T."/>
            <person name="Huebert T."/>
            <person name="Mason A.S."/>
            <person name="Pires J.C."/>
            <person name="Barker G."/>
            <person name="Moore J."/>
            <person name="Walley P.G."/>
            <person name="Manoli S."/>
            <person name="Batley J."/>
            <person name="Edwards D."/>
            <person name="Nelson M.N."/>
            <person name="Wang X."/>
            <person name="Paterson A.H."/>
            <person name="King G."/>
            <person name="Bancroft I."/>
            <person name="Chalhoub B."/>
            <person name="Sharpe A.G."/>
        </authorList>
    </citation>
    <scope>NUCLEOTIDE SEQUENCE</scope>
    <source>
        <strain evidence="2 3">cv. TO1000</strain>
    </source>
</reference>
<reference evidence="2" key="2">
    <citation type="submission" date="2015-03" db="UniProtKB">
        <authorList>
            <consortium name="EnsemblPlants"/>
        </authorList>
    </citation>
    <scope>IDENTIFICATION</scope>
</reference>
<keyword evidence="3" id="KW-1185">Reference proteome</keyword>
<dbReference type="GO" id="GO:0003735">
    <property type="term" value="F:structural constituent of ribosome"/>
    <property type="evidence" value="ECO:0007669"/>
    <property type="project" value="InterPro"/>
</dbReference>
<sequence>MYQRLQEDFEDVSLSRILRSRNSRADALAKELGNNNALNNARATLAAVQQMKQFRGAALERGRFPMEELWK</sequence>
<evidence type="ECO:0000313" key="2">
    <source>
        <dbReference type="EnsemblPlants" id="Bo3g027450.1"/>
    </source>
</evidence>
<dbReference type="HOGENOM" id="CLU_2743525_0_0_1"/>
<proteinExistence type="predicted"/>
<feature type="domain" description="Small ribosomal subunit protein uS5 C-terminal" evidence="1">
    <location>
        <begin position="26"/>
        <end position="60"/>
    </location>
</feature>
<protein>
    <recommendedName>
        <fullName evidence="1">Small ribosomal subunit protein uS5 C-terminal domain-containing protein</fullName>
    </recommendedName>
</protein>
<evidence type="ECO:0000259" key="1">
    <source>
        <dbReference type="Pfam" id="PF03719"/>
    </source>
</evidence>
<dbReference type="GO" id="GO:0005840">
    <property type="term" value="C:ribosome"/>
    <property type="evidence" value="ECO:0007669"/>
    <property type="project" value="InterPro"/>
</dbReference>
<dbReference type="InterPro" id="IPR005324">
    <property type="entry name" value="Ribosomal_uS5_C"/>
</dbReference>
<name>A0A0D3B4R7_BRAOL</name>